<proteinExistence type="predicted"/>
<evidence type="ECO:0000313" key="1">
    <source>
        <dbReference type="EMBL" id="GCB78542.1"/>
    </source>
</evidence>
<dbReference type="PANTHER" id="PTHR47079">
    <property type="entry name" value="REGULATOR OF G-PROTEIN SIGNALING PROTEIN-LIKE"/>
    <property type="match status" value="1"/>
</dbReference>
<sequence>MVKLHERVFEKLKTYWLPRFLTHCQYSLKRVKVCSLILHEYQVQGSQKKITKSHGRLKMSIKQTKGVTLPYFTKASKRLLWNLPYCKGKSTMKRPQLSGILKAKEERECPWSQSKAVRAPKPPVSSLPGSSTLGCLSSYSRWACCSSATKDKWAADTAHIPDEYVFPQSDSSTPLIKAPSMLTCWRSSEMPQQSQYLHWAFNADQLAGEPFATFLRVNNYLSKLNYLHLWHEMNNFFRVVLSTKDRAGYHLRIILAEKIIDLYLKEGSKQYAQLQAETARNLKLVLPSGNVLPWIFTAQREIFEILRVMYDEFLDKEDEKFLNLVGGAKPNDPKSWTQCERRAPSGTATYDLHLRRMARSLILAQACSVLGDTETLTEEDWKMLAQEDIAYLGSMQILIEPAAKDIGERNWRANQAQA</sequence>
<name>A0A401PZI6_SCYTO</name>
<gene>
    <name evidence="1" type="ORF">scyTo_0019425</name>
</gene>
<evidence type="ECO:0000313" key="2">
    <source>
        <dbReference type="Proteomes" id="UP000288216"/>
    </source>
</evidence>
<evidence type="ECO:0008006" key="3">
    <source>
        <dbReference type="Google" id="ProtNLM"/>
    </source>
</evidence>
<dbReference type="InterPro" id="IPR053282">
    <property type="entry name" value="RGS_domain-containing"/>
</dbReference>
<dbReference type="SUPFAM" id="SSF48097">
    <property type="entry name" value="Regulator of G-protein signaling, RGS"/>
    <property type="match status" value="1"/>
</dbReference>
<dbReference type="AlphaFoldDB" id="A0A401PZI6"/>
<protein>
    <recommendedName>
        <fullName evidence="3">RGS domain-containing protein</fullName>
    </recommendedName>
</protein>
<dbReference type="InterPro" id="IPR044926">
    <property type="entry name" value="RGS_subdomain_2"/>
</dbReference>
<organism evidence="1 2">
    <name type="scientific">Scyliorhinus torazame</name>
    <name type="common">Cloudy catshark</name>
    <name type="synonym">Catulus torazame</name>
    <dbReference type="NCBI Taxonomy" id="75743"/>
    <lineage>
        <taxon>Eukaryota</taxon>
        <taxon>Metazoa</taxon>
        <taxon>Chordata</taxon>
        <taxon>Craniata</taxon>
        <taxon>Vertebrata</taxon>
        <taxon>Chondrichthyes</taxon>
        <taxon>Elasmobranchii</taxon>
        <taxon>Galeomorphii</taxon>
        <taxon>Galeoidea</taxon>
        <taxon>Carcharhiniformes</taxon>
        <taxon>Scyliorhinidae</taxon>
        <taxon>Scyliorhinus</taxon>
    </lineage>
</organism>
<dbReference type="EMBL" id="BFAA01014438">
    <property type="protein sequence ID" value="GCB78542.1"/>
    <property type="molecule type" value="Genomic_DNA"/>
</dbReference>
<reference evidence="1 2" key="1">
    <citation type="journal article" date="2018" name="Nat. Ecol. Evol.">
        <title>Shark genomes provide insights into elasmobranch evolution and the origin of vertebrates.</title>
        <authorList>
            <person name="Hara Y"/>
            <person name="Yamaguchi K"/>
            <person name="Onimaru K"/>
            <person name="Kadota M"/>
            <person name="Koyanagi M"/>
            <person name="Keeley SD"/>
            <person name="Tatsumi K"/>
            <person name="Tanaka K"/>
            <person name="Motone F"/>
            <person name="Kageyama Y"/>
            <person name="Nozu R"/>
            <person name="Adachi N"/>
            <person name="Nishimura O"/>
            <person name="Nakagawa R"/>
            <person name="Tanegashima C"/>
            <person name="Kiyatake I"/>
            <person name="Matsumoto R"/>
            <person name="Murakumo K"/>
            <person name="Nishida K"/>
            <person name="Terakita A"/>
            <person name="Kuratani S"/>
            <person name="Sato K"/>
            <person name="Hyodo S Kuraku.S."/>
        </authorList>
    </citation>
    <scope>NUCLEOTIDE SEQUENCE [LARGE SCALE GENOMIC DNA]</scope>
</reference>
<dbReference type="PANTHER" id="PTHR47079:SF1">
    <property type="entry name" value="REGULATOR OF G-PROTEIN SIGNALING PROTEIN-LIKE"/>
    <property type="match status" value="1"/>
</dbReference>
<dbReference type="InterPro" id="IPR036305">
    <property type="entry name" value="RGS_sf"/>
</dbReference>
<dbReference type="STRING" id="75743.A0A401PZI6"/>
<accession>A0A401PZI6</accession>
<dbReference type="OrthoDB" id="10013157at2759"/>
<keyword evidence="2" id="KW-1185">Reference proteome</keyword>
<comment type="caution">
    <text evidence="1">The sequence shown here is derived from an EMBL/GenBank/DDBJ whole genome shotgun (WGS) entry which is preliminary data.</text>
</comment>
<dbReference type="Gene3D" id="1.10.167.10">
    <property type="entry name" value="Regulator of G-protein Signalling 4, domain 2"/>
    <property type="match status" value="1"/>
</dbReference>
<dbReference type="Proteomes" id="UP000288216">
    <property type="component" value="Unassembled WGS sequence"/>
</dbReference>